<dbReference type="AlphaFoldDB" id="A0A0M0I367"/>
<dbReference type="STRING" id="171383.AKJ31_05880"/>
<protein>
    <submittedName>
        <fullName evidence="2">Uncharacterized protein</fullName>
    </submittedName>
</protein>
<accession>A0A0M0I367</accession>
<dbReference type="Pfam" id="PF13531">
    <property type="entry name" value="SBP_bac_11"/>
    <property type="match status" value="1"/>
</dbReference>
<keyword evidence="3" id="KW-1185">Reference proteome</keyword>
<organism evidence="2 3">
    <name type="scientific">Vibrio hepatarius</name>
    <dbReference type="NCBI Taxonomy" id="171383"/>
    <lineage>
        <taxon>Bacteria</taxon>
        <taxon>Pseudomonadati</taxon>
        <taxon>Pseudomonadota</taxon>
        <taxon>Gammaproteobacteria</taxon>
        <taxon>Vibrionales</taxon>
        <taxon>Vibrionaceae</taxon>
        <taxon>Vibrio</taxon>
        <taxon>Vibrio oreintalis group</taxon>
    </lineage>
</organism>
<dbReference type="Gene3D" id="3.40.190.10">
    <property type="entry name" value="Periplasmic binding protein-like II"/>
    <property type="match status" value="2"/>
</dbReference>
<dbReference type="OrthoDB" id="305758at2"/>
<dbReference type="EMBL" id="LHPI01000003">
    <property type="protein sequence ID" value="KOO08532.1"/>
    <property type="molecule type" value="Genomic_DNA"/>
</dbReference>
<gene>
    <name evidence="2" type="ORF">AKJ31_05880</name>
</gene>
<dbReference type="Proteomes" id="UP000037530">
    <property type="component" value="Unassembled WGS sequence"/>
</dbReference>
<dbReference type="PATRIC" id="fig|171383.3.peg.1220"/>
<evidence type="ECO:0000256" key="1">
    <source>
        <dbReference type="ARBA" id="ARBA00022729"/>
    </source>
</evidence>
<evidence type="ECO:0000313" key="3">
    <source>
        <dbReference type="Proteomes" id="UP000037530"/>
    </source>
</evidence>
<reference evidence="3" key="1">
    <citation type="submission" date="2015-08" db="EMBL/GenBank/DDBJ databases">
        <title>Vibrio galatheae sp. nov., a novel member of the Vibrionaceae family isolated from the Solomon Islands.</title>
        <authorList>
            <person name="Giubergia S."/>
            <person name="Machado H."/>
            <person name="Mateiu R.V."/>
            <person name="Gram L."/>
        </authorList>
    </citation>
    <scope>NUCLEOTIDE SEQUENCE [LARGE SCALE GENOMIC DNA]</scope>
    <source>
        <strain evidence="3">DSM 19134</strain>
    </source>
</reference>
<proteinExistence type="predicted"/>
<dbReference type="PANTHER" id="PTHR30006">
    <property type="entry name" value="THIAMINE-BINDING PERIPLASMIC PROTEIN-RELATED"/>
    <property type="match status" value="1"/>
</dbReference>
<dbReference type="PANTHER" id="PTHR30006:SF25">
    <property type="entry name" value="PHOSPHOGLYCERATE TRANSPORT REGULATORY PROTEIN PGTC"/>
    <property type="match status" value="1"/>
</dbReference>
<sequence>MLSVRDRRLTMLIRLWIYLGLLLASLSSLAETVVITSFPERFYFQVSQQFKREYPSSDVRFINKKTPALIAHLMQKRQPEPDLVWVSSSDAMALMQQAGYIQAPVTFAWSEFGFFWHQEALASNNLPQPDSWETLLSPQFEGKVALSAPSRSGTNHIVIELILQQYGWQEGWALIAQLSGNLATITARSFGVRQGIIKQRFAVAPVVDFFYKNAKDEGENVGYAALPNTPLVPAQIALSANTQQTAAAQQFIDFLLGDSGQRLLSSPSLSRLSLKQAASQNEHSVNRFDQQLSAERYHLVNRLFDAFVTERLTSLQTFWHAWHEIDRRELNLEQRAELQQIFRQVTQIPIDESVARDPKLNQELSPNNRYSNFYQRLTTQWQEELTQSLNDAIERVERLSLDVNKDGQ</sequence>
<evidence type="ECO:0000313" key="2">
    <source>
        <dbReference type="EMBL" id="KOO08532.1"/>
    </source>
</evidence>
<dbReference type="SUPFAM" id="SSF53850">
    <property type="entry name" value="Periplasmic binding protein-like II"/>
    <property type="match status" value="1"/>
</dbReference>
<dbReference type="GO" id="GO:0030288">
    <property type="term" value="C:outer membrane-bounded periplasmic space"/>
    <property type="evidence" value="ECO:0007669"/>
    <property type="project" value="TreeGrafter"/>
</dbReference>
<name>A0A0M0I367_9VIBR</name>
<keyword evidence="1" id="KW-0732">Signal</keyword>
<comment type="caution">
    <text evidence="2">The sequence shown here is derived from an EMBL/GenBank/DDBJ whole genome shotgun (WGS) entry which is preliminary data.</text>
</comment>